<comment type="caution">
    <text evidence="8">Lacks conserved residue(s) required for the propagation of feature annotation.</text>
</comment>
<evidence type="ECO:0000313" key="12">
    <source>
        <dbReference type="Proteomes" id="UP000230069"/>
    </source>
</evidence>
<dbReference type="InParanoid" id="A0A2G5C6R5"/>
<feature type="signal peptide" evidence="9">
    <location>
        <begin position="1"/>
        <end position="23"/>
    </location>
</feature>
<evidence type="ECO:0000256" key="2">
    <source>
        <dbReference type="ARBA" id="ARBA00007651"/>
    </source>
</evidence>
<dbReference type="OrthoDB" id="1906221at2759"/>
<accession>A0A2G5C6R5</accession>
<keyword evidence="4 8" id="KW-1003">Cell membrane</keyword>
<feature type="transmembrane region" description="Helical" evidence="8">
    <location>
        <begin position="79"/>
        <end position="105"/>
    </location>
</feature>
<dbReference type="AlphaFoldDB" id="A0A2G5C6R5"/>
<proteinExistence type="inferred from homology"/>
<dbReference type="EMBL" id="KZ305101">
    <property type="protein sequence ID" value="PIA26965.1"/>
    <property type="molecule type" value="Genomic_DNA"/>
</dbReference>
<evidence type="ECO:0000256" key="8">
    <source>
        <dbReference type="RuleBase" id="RU361233"/>
    </source>
</evidence>
<gene>
    <name evidence="11" type="ORF">AQUCO_08400019v1</name>
</gene>
<dbReference type="Proteomes" id="UP000230069">
    <property type="component" value="Unassembled WGS sequence"/>
</dbReference>
<evidence type="ECO:0000259" key="10">
    <source>
        <dbReference type="Pfam" id="PF04535"/>
    </source>
</evidence>
<dbReference type="PANTHER" id="PTHR36488">
    <property type="entry name" value="CASP-LIKE PROTEIN 1U1"/>
    <property type="match status" value="1"/>
</dbReference>
<comment type="similarity">
    <text evidence="2 8">Belongs to the Casparian strip membrane proteins (CASP) family.</text>
</comment>
<evidence type="ECO:0000256" key="6">
    <source>
        <dbReference type="ARBA" id="ARBA00022989"/>
    </source>
</evidence>
<comment type="subunit">
    <text evidence="3 8">Homodimer and heterodimers.</text>
</comment>
<dbReference type="InterPro" id="IPR006459">
    <property type="entry name" value="CASP/CASPL"/>
</dbReference>
<dbReference type="NCBIfam" id="TIGR01569">
    <property type="entry name" value="A_tha_TIGR01569"/>
    <property type="match status" value="1"/>
</dbReference>
<evidence type="ECO:0000256" key="7">
    <source>
        <dbReference type="ARBA" id="ARBA00023136"/>
    </source>
</evidence>
<feature type="chain" id="PRO_5013653480" description="CASP-like protein" evidence="9">
    <location>
        <begin position="24"/>
        <end position="160"/>
    </location>
</feature>
<name>A0A2G5C6R5_AQUCA</name>
<dbReference type="Pfam" id="PF04535">
    <property type="entry name" value="CASP_dom"/>
    <property type="match status" value="1"/>
</dbReference>
<keyword evidence="12" id="KW-1185">Reference proteome</keyword>
<organism evidence="11 12">
    <name type="scientific">Aquilegia coerulea</name>
    <name type="common">Rocky mountain columbine</name>
    <dbReference type="NCBI Taxonomy" id="218851"/>
    <lineage>
        <taxon>Eukaryota</taxon>
        <taxon>Viridiplantae</taxon>
        <taxon>Streptophyta</taxon>
        <taxon>Embryophyta</taxon>
        <taxon>Tracheophyta</taxon>
        <taxon>Spermatophyta</taxon>
        <taxon>Magnoliopsida</taxon>
        <taxon>Ranunculales</taxon>
        <taxon>Ranunculaceae</taxon>
        <taxon>Thalictroideae</taxon>
        <taxon>Aquilegia</taxon>
    </lineage>
</organism>
<comment type="subcellular location">
    <subcellularLocation>
        <location evidence="1 8">Cell membrane</location>
        <topology evidence="1 8">Multi-pass membrane protein</topology>
    </subcellularLocation>
</comment>
<keyword evidence="6 8" id="KW-1133">Transmembrane helix</keyword>
<protein>
    <recommendedName>
        <fullName evidence="8">CASP-like protein</fullName>
    </recommendedName>
</protein>
<keyword evidence="5 8" id="KW-0812">Transmembrane</keyword>
<keyword evidence="9" id="KW-0732">Signal</keyword>
<feature type="domain" description="Casparian strip membrane protein" evidence="10">
    <location>
        <begin position="6"/>
        <end position="141"/>
    </location>
</feature>
<dbReference type="InterPro" id="IPR006702">
    <property type="entry name" value="CASP_dom"/>
</dbReference>
<feature type="transmembrane region" description="Helical" evidence="8">
    <location>
        <begin position="52"/>
        <end position="72"/>
    </location>
</feature>
<dbReference type="STRING" id="218851.A0A2G5C6R5"/>
<evidence type="ECO:0000256" key="3">
    <source>
        <dbReference type="ARBA" id="ARBA00011489"/>
    </source>
</evidence>
<reference evidence="11 12" key="1">
    <citation type="submission" date="2017-09" db="EMBL/GenBank/DDBJ databases">
        <title>WGS assembly of Aquilegia coerulea Goldsmith.</title>
        <authorList>
            <person name="Hodges S."/>
            <person name="Kramer E."/>
            <person name="Nordborg M."/>
            <person name="Tomkins J."/>
            <person name="Borevitz J."/>
            <person name="Derieg N."/>
            <person name="Yan J."/>
            <person name="Mihaltcheva S."/>
            <person name="Hayes R.D."/>
            <person name="Rokhsar D."/>
        </authorList>
    </citation>
    <scope>NUCLEOTIDE SEQUENCE [LARGE SCALE GENOMIC DNA]</scope>
    <source>
        <strain evidence="12">cv. Goldsmith</strain>
    </source>
</reference>
<dbReference type="PANTHER" id="PTHR36488:SF8">
    <property type="entry name" value="CASP-LIKE PROTEIN 1U1"/>
    <property type="match status" value="1"/>
</dbReference>
<evidence type="ECO:0000313" key="11">
    <source>
        <dbReference type="EMBL" id="PIA26965.1"/>
    </source>
</evidence>
<sequence length="160" mass="16971">MGKNKKLCIIFLRLLALGATLSAAIVMATSEDSTTVLNLTFDAKYDNSPTFVFFVIANAIASAHTLLVIFLPSNGLFPLIVVALDVIVTLLLTSSISATLAIAYVGKKGNAHAGWLPICDQVPNFCNQLTGAVIAGIVGVVIYMMVLLHSIHSVLNPLLF</sequence>
<feature type="transmembrane region" description="Helical" evidence="8">
    <location>
        <begin position="125"/>
        <end position="148"/>
    </location>
</feature>
<dbReference type="InterPro" id="IPR044173">
    <property type="entry name" value="CASPL"/>
</dbReference>
<evidence type="ECO:0000256" key="5">
    <source>
        <dbReference type="ARBA" id="ARBA00022692"/>
    </source>
</evidence>
<evidence type="ECO:0000256" key="9">
    <source>
        <dbReference type="SAM" id="SignalP"/>
    </source>
</evidence>
<evidence type="ECO:0000256" key="4">
    <source>
        <dbReference type="ARBA" id="ARBA00022475"/>
    </source>
</evidence>
<dbReference type="GO" id="GO:0005886">
    <property type="term" value="C:plasma membrane"/>
    <property type="evidence" value="ECO:0007669"/>
    <property type="project" value="UniProtKB-SubCell"/>
</dbReference>
<keyword evidence="7 8" id="KW-0472">Membrane</keyword>
<evidence type="ECO:0000256" key="1">
    <source>
        <dbReference type="ARBA" id="ARBA00004651"/>
    </source>
</evidence>